<protein>
    <submittedName>
        <fullName evidence="2">LAGLIDADG endonuclease</fullName>
    </submittedName>
</protein>
<gene>
    <name evidence="2" type="ORF">VFTHMT_00012</name>
</gene>
<sequence length="390" mass="44502">MSGWSNYSGIVTSQEMIERKMGNRGSKSNINENMFVKEQRVDGNCIISRNIMLRYTLTGFERSYRNRIPTTLLANNIKFYSTSSINDSRENNTNLIIDPNFLTGFTDGEGSFVLSITKSDNVKSGWVIKPRFSIGLHKKDRFILEAIKNYLGVGEIYTQGIDSIQYRVFSIKDLQLVIDHFDKYPLISQKFGDYSLFKQAYLLLINKEHLTPEGLLKIIAIRASINNGLSESLKEAFPDIIPVMRPERNIISINNPQWLAGFTSGEGSFGVKIRKAKENSKAVIELIFQINQHVRDKELMACIAEYLECGKIYKHSLNAVVYKVSKTSDLTEKVIPFFIKYPILGIKALDFKDFYYLAELISNKAHHTEEGLKKIFSIKANMNTGRILEN</sequence>
<name>A0A291IC83_TRIHM</name>
<keyword evidence="2" id="KW-0378">Hydrolase</keyword>
<proteinExistence type="predicted"/>
<dbReference type="SUPFAM" id="SSF55608">
    <property type="entry name" value="Homing endonucleases"/>
    <property type="match status" value="2"/>
</dbReference>
<dbReference type="InterPro" id="IPR004860">
    <property type="entry name" value="LAGLIDADG_dom"/>
</dbReference>
<dbReference type="PANTHER" id="PTHR36181">
    <property type="entry name" value="INTRON-ENCODED ENDONUCLEASE AI3-RELATED"/>
    <property type="match status" value="1"/>
</dbReference>
<keyword evidence="2" id="KW-0255">Endonuclease</keyword>
<evidence type="ECO:0000259" key="1">
    <source>
        <dbReference type="Pfam" id="PF00961"/>
    </source>
</evidence>
<accession>A0A291IC83</accession>
<keyword evidence="2" id="KW-0496">Mitochondrion</keyword>
<dbReference type="EMBL" id="MF287973">
    <property type="protein sequence ID" value="ATG87320.1"/>
    <property type="molecule type" value="Genomic_DNA"/>
</dbReference>
<dbReference type="AlphaFoldDB" id="A0A291IC83"/>
<evidence type="ECO:0000313" key="2">
    <source>
        <dbReference type="EMBL" id="ATG87320.1"/>
    </source>
</evidence>
<dbReference type="Gene3D" id="3.10.28.10">
    <property type="entry name" value="Homing endonucleases"/>
    <property type="match status" value="2"/>
</dbReference>
<feature type="domain" description="Homing endonuclease LAGLIDADG" evidence="1">
    <location>
        <begin position="259"/>
        <end position="355"/>
    </location>
</feature>
<dbReference type="Pfam" id="PF00961">
    <property type="entry name" value="LAGLIDADG_1"/>
    <property type="match status" value="2"/>
</dbReference>
<feature type="domain" description="Homing endonuclease LAGLIDADG" evidence="1">
    <location>
        <begin position="102"/>
        <end position="201"/>
    </location>
</feature>
<dbReference type="GO" id="GO:0004519">
    <property type="term" value="F:endonuclease activity"/>
    <property type="evidence" value="ECO:0007669"/>
    <property type="project" value="UniProtKB-KW"/>
</dbReference>
<keyword evidence="2" id="KW-0540">Nuclease</keyword>
<organism evidence="2">
    <name type="scientific">Trichoderma hamatum</name>
    <dbReference type="NCBI Taxonomy" id="49224"/>
    <lineage>
        <taxon>Eukaryota</taxon>
        <taxon>Fungi</taxon>
        <taxon>Dikarya</taxon>
        <taxon>Ascomycota</taxon>
        <taxon>Pezizomycotina</taxon>
        <taxon>Sordariomycetes</taxon>
        <taxon>Hypocreomycetidae</taxon>
        <taxon>Hypocreales</taxon>
        <taxon>Hypocreaceae</taxon>
        <taxon>Trichoderma</taxon>
    </lineage>
</organism>
<dbReference type="FunFam" id="3.10.28.10:FF:000010">
    <property type="entry name" value="LAGLIDADG homing endonuclease I-LtrII"/>
    <property type="match status" value="1"/>
</dbReference>
<geneLocation type="mitochondrion" evidence="2"/>
<dbReference type="GO" id="GO:0005739">
    <property type="term" value="C:mitochondrion"/>
    <property type="evidence" value="ECO:0007669"/>
    <property type="project" value="UniProtKB-ARBA"/>
</dbReference>
<dbReference type="InterPro" id="IPR051289">
    <property type="entry name" value="LAGLIDADG_Endonuclease"/>
</dbReference>
<reference evidence="2" key="1">
    <citation type="submission" date="2017-06" db="EMBL/GenBank/DDBJ databases">
        <title>The role of homing endonuclease genes in the adaptation of fungal mitochondrial genomes to environmental stresses.</title>
        <authorList>
            <person name="Li D."/>
            <person name="Lin R."/>
            <person name="Ma Y."/>
            <person name="Ling J."/>
            <person name="Zhu P."/>
            <person name="Jiao Y."/>
            <person name="Zhai M."/>
            <person name="Yang Y."/>
            <person name="Mao Z."/>
            <person name="Xie B."/>
        </authorList>
    </citation>
    <scope>NUCLEOTIDE SEQUENCE</scope>
</reference>
<dbReference type="PANTHER" id="PTHR36181:SF4">
    <property type="entry name" value="LAGLIDADG ENDONUCLEASE"/>
    <property type="match status" value="1"/>
</dbReference>
<dbReference type="InterPro" id="IPR027434">
    <property type="entry name" value="Homing_endonucl"/>
</dbReference>